<organism evidence="2 3">
    <name type="scientific">Lentzea rhizosphaerae</name>
    <dbReference type="NCBI Taxonomy" id="2041025"/>
    <lineage>
        <taxon>Bacteria</taxon>
        <taxon>Bacillati</taxon>
        <taxon>Actinomycetota</taxon>
        <taxon>Actinomycetes</taxon>
        <taxon>Pseudonocardiales</taxon>
        <taxon>Pseudonocardiaceae</taxon>
        <taxon>Lentzea</taxon>
    </lineage>
</organism>
<dbReference type="RefSeq" id="WP_382376669.1">
    <property type="nucleotide sequence ID" value="NZ_JBHRZI010000022.1"/>
</dbReference>
<gene>
    <name evidence="2" type="ORF">ACFOWZ_26900</name>
</gene>
<feature type="domain" description="DUF397" evidence="1">
    <location>
        <begin position="2"/>
        <end position="49"/>
    </location>
</feature>
<accession>A0ABV8BZG2</accession>
<dbReference type="InterPro" id="IPR007278">
    <property type="entry name" value="DUF397"/>
</dbReference>
<evidence type="ECO:0000259" key="1">
    <source>
        <dbReference type="Pfam" id="PF04149"/>
    </source>
</evidence>
<dbReference type="Proteomes" id="UP001595690">
    <property type="component" value="Unassembled WGS sequence"/>
</dbReference>
<evidence type="ECO:0000313" key="2">
    <source>
        <dbReference type="EMBL" id="MFC3895127.1"/>
    </source>
</evidence>
<name>A0ABV8BZG2_9PSEU</name>
<reference evidence="3" key="1">
    <citation type="journal article" date="2019" name="Int. J. Syst. Evol. Microbiol.">
        <title>The Global Catalogue of Microorganisms (GCM) 10K type strain sequencing project: providing services to taxonomists for standard genome sequencing and annotation.</title>
        <authorList>
            <consortium name="The Broad Institute Genomics Platform"/>
            <consortium name="The Broad Institute Genome Sequencing Center for Infectious Disease"/>
            <person name="Wu L."/>
            <person name="Ma J."/>
        </authorList>
    </citation>
    <scope>NUCLEOTIDE SEQUENCE [LARGE SCALE GENOMIC DNA]</scope>
    <source>
        <strain evidence="3">CGMCC 4.7405</strain>
    </source>
</reference>
<dbReference type="EMBL" id="JBHRZI010000022">
    <property type="protein sequence ID" value="MFC3895127.1"/>
    <property type="molecule type" value="Genomic_DNA"/>
</dbReference>
<keyword evidence="3" id="KW-1185">Reference proteome</keyword>
<evidence type="ECO:0000313" key="3">
    <source>
        <dbReference type="Proteomes" id="UP001595690"/>
    </source>
</evidence>
<proteinExistence type="predicted"/>
<protein>
    <submittedName>
        <fullName evidence="2">DUF397 domain-containing protein</fullName>
    </submittedName>
</protein>
<comment type="caution">
    <text evidence="2">The sequence shown here is derived from an EMBL/GenBank/DDBJ whole genome shotgun (WGS) entry which is preliminary data.</text>
</comment>
<dbReference type="Pfam" id="PF04149">
    <property type="entry name" value="DUF397"/>
    <property type="match status" value="1"/>
</dbReference>
<sequence length="53" mass="5530">MAEWRKSTRSGNAGNCVEIAAGIGIRDSKAPASHVEVGAAAWSAFLANVTRED</sequence>